<feature type="domain" description="HTH myb-type" evidence="8">
    <location>
        <begin position="62"/>
        <end position="116"/>
    </location>
</feature>
<evidence type="ECO:0000256" key="5">
    <source>
        <dbReference type="ARBA" id="ARBA00023163"/>
    </source>
</evidence>
<keyword evidence="4" id="KW-0238">DNA-binding</keyword>
<dbReference type="OrthoDB" id="2143914at2759"/>
<keyword evidence="6" id="KW-0539">Nucleus</keyword>
<dbReference type="GO" id="GO:0005634">
    <property type="term" value="C:nucleus"/>
    <property type="evidence" value="ECO:0007669"/>
    <property type="project" value="UniProtKB-SubCell"/>
</dbReference>
<keyword evidence="10" id="KW-1185">Reference proteome</keyword>
<dbReference type="InterPro" id="IPR051953">
    <property type="entry name" value="Plant_SW-associated_TFs"/>
</dbReference>
<dbReference type="FunFam" id="1.10.10.60:FF:000140">
    <property type="entry name" value="Myb transcription factor"/>
    <property type="match status" value="1"/>
</dbReference>
<keyword evidence="3" id="KW-0805">Transcription regulation</keyword>
<accession>A0A6A1W2R0</accession>
<keyword evidence="2" id="KW-0677">Repeat</keyword>
<name>A0A6A1W2R0_9ROSI</name>
<feature type="domain" description="Myb-like" evidence="7">
    <location>
        <begin position="9"/>
        <end position="61"/>
    </location>
</feature>
<evidence type="ECO:0000259" key="7">
    <source>
        <dbReference type="PROSITE" id="PS50090"/>
    </source>
</evidence>
<dbReference type="InterPro" id="IPR017930">
    <property type="entry name" value="Myb_dom"/>
</dbReference>
<evidence type="ECO:0000256" key="1">
    <source>
        <dbReference type="ARBA" id="ARBA00004123"/>
    </source>
</evidence>
<protein>
    <submittedName>
        <fullName evidence="9">Transcription factor MYB86</fullName>
    </submittedName>
</protein>
<dbReference type="PANTHER" id="PTHR47997:SF87">
    <property type="entry name" value="TRANSCRIPTION FACTOR MYB26"/>
    <property type="match status" value="1"/>
</dbReference>
<dbReference type="AlphaFoldDB" id="A0A6A1W2R0"/>
<dbReference type="SUPFAM" id="SSF46689">
    <property type="entry name" value="Homeodomain-like"/>
    <property type="match status" value="1"/>
</dbReference>
<feature type="domain" description="Myb-like" evidence="7">
    <location>
        <begin position="62"/>
        <end position="112"/>
    </location>
</feature>
<dbReference type="Gene3D" id="1.10.10.60">
    <property type="entry name" value="Homeodomain-like"/>
    <property type="match status" value="2"/>
</dbReference>
<dbReference type="EMBL" id="RXIC02000021">
    <property type="protein sequence ID" value="KAB1218407.1"/>
    <property type="molecule type" value="Genomic_DNA"/>
</dbReference>
<dbReference type="InterPro" id="IPR009057">
    <property type="entry name" value="Homeodomain-like_sf"/>
</dbReference>
<dbReference type="SMART" id="SM00717">
    <property type="entry name" value="SANT"/>
    <property type="match status" value="2"/>
</dbReference>
<evidence type="ECO:0000256" key="2">
    <source>
        <dbReference type="ARBA" id="ARBA00022737"/>
    </source>
</evidence>
<dbReference type="Pfam" id="PF00249">
    <property type="entry name" value="Myb_DNA-binding"/>
    <property type="match status" value="2"/>
</dbReference>
<evidence type="ECO:0000256" key="6">
    <source>
        <dbReference type="ARBA" id="ARBA00023242"/>
    </source>
</evidence>
<feature type="domain" description="HTH myb-type" evidence="8">
    <location>
        <begin position="9"/>
        <end position="61"/>
    </location>
</feature>
<comment type="caution">
    <text evidence="9">The sequence shown here is derived from an EMBL/GenBank/DDBJ whole genome shotgun (WGS) entry which is preliminary data.</text>
</comment>
<dbReference type="PROSITE" id="PS51294">
    <property type="entry name" value="HTH_MYB"/>
    <property type="match status" value="2"/>
</dbReference>
<dbReference type="PROSITE" id="PS50090">
    <property type="entry name" value="MYB_LIKE"/>
    <property type="match status" value="2"/>
</dbReference>
<dbReference type="Proteomes" id="UP000516437">
    <property type="component" value="Chromosome 3"/>
</dbReference>
<evidence type="ECO:0000259" key="8">
    <source>
        <dbReference type="PROSITE" id="PS51294"/>
    </source>
</evidence>
<dbReference type="GO" id="GO:0003677">
    <property type="term" value="F:DNA binding"/>
    <property type="evidence" value="ECO:0007669"/>
    <property type="project" value="UniProtKB-KW"/>
</dbReference>
<gene>
    <name evidence="9" type="ORF">CJ030_MR3G026287</name>
</gene>
<comment type="subcellular location">
    <subcellularLocation>
        <location evidence="1">Nucleus</location>
    </subcellularLocation>
</comment>
<dbReference type="PANTHER" id="PTHR47997">
    <property type="entry name" value="MYB DOMAIN PROTEIN 55"/>
    <property type="match status" value="1"/>
</dbReference>
<organism evidence="9 10">
    <name type="scientific">Morella rubra</name>
    <name type="common">Chinese bayberry</name>
    <dbReference type="NCBI Taxonomy" id="262757"/>
    <lineage>
        <taxon>Eukaryota</taxon>
        <taxon>Viridiplantae</taxon>
        <taxon>Streptophyta</taxon>
        <taxon>Embryophyta</taxon>
        <taxon>Tracheophyta</taxon>
        <taxon>Spermatophyta</taxon>
        <taxon>Magnoliopsida</taxon>
        <taxon>eudicotyledons</taxon>
        <taxon>Gunneridae</taxon>
        <taxon>Pentapetalae</taxon>
        <taxon>rosids</taxon>
        <taxon>fabids</taxon>
        <taxon>Fagales</taxon>
        <taxon>Myricaceae</taxon>
        <taxon>Morella</taxon>
    </lineage>
</organism>
<dbReference type="CDD" id="cd00167">
    <property type="entry name" value="SANT"/>
    <property type="match status" value="2"/>
</dbReference>
<evidence type="ECO:0000313" key="10">
    <source>
        <dbReference type="Proteomes" id="UP000516437"/>
    </source>
</evidence>
<evidence type="ECO:0000256" key="3">
    <source>
        <dbReference type="ARBA" id="ARBA00023015"/>
    </source>
</evidence>
<sequence>MGHQPCGNKQKVKRGLWSREEDKKLINYISTYGHGCWRSVPKLAGLQRCGKSCRQRWINYLRPDIKRGSFSPEEAALIIELHSILGNRWTQIAKHLPGRTDNEVKNFWNSSIKKNLISQDVPPAIFPDMRYHGNSEEGFFSFNANPNWILSSQQDQLYLPTPTPALQVFDHGDLKLENRNFVANSVHFPPPTAQPSNSSSYGPQWSLDYQTHQPDSNQEHHNFGTVAATHFLADKLIDPSITALHYEDPQTVPPMPKLCHEILSANGCSMTYSSASQDHHEVLDPLVRLPCFPSASNYPLDPQVQNNQLEYIMSSLTSSSSSSASSLSPLSSGQFVTVPCTLPSSWEPKTW</sequence>
<dbReference type="FunFam" id="1.10.10.60:FF:000158">
    <property type="entry name" value="MYB transcription factor"/>
    <property type="match status" value="1"/>
</dbReference>
<dbReference type="InterPro" id="IPR001005">
    <property type="entry name" value="SANT/Myb"/>
</dbReference>
<proteinExistence type="predicted"/>
<evidence type="ECO:0000256" key="4">
    <source>
        <dbReference type="ARBA" id="ARBA00023125"/>
    </source>
</evidence>
<evidence type="ECO:0000313" key="9">
    <source>
        <dbReference type="EMBL" id="KAB1218407.1"/>
    </source>
</evidence>
<reference evidence="9 10" key="1">
    <citation type="journal article" date="2019" name="Plant Biotechnol. J.">
        <title>The red bayberry genome and genetic basis of sex determination.</title>
        <authorList>
            <person name="Jia H.M."/>
            <person name="Jia H.J."/>
            <person name="Cai Q.L."/>
            <person name="Wang Y."/>
            <person name="Zhao H.B."/>
            <person name="Yang W.F."/>
            <person name="Wang G.Y."/>
            <person name="Li Y.H."/>
            <person name="Zhan D.L."/>
            <person name="Shen Y.T."/>
            <person name="Niu Q.F."/>
            <person name="Chang L."/>
            <person name="Qiu J."/>
            <person name="Zhao L."/>
            <person name="Xie H.B."/>
            <person name="Fu W.Y."/>
            <person name="Jin J."/>
            <person name="Li X.W."/>
            <person name="Jiao Y."/>
            <person name="Zhou C.C."/>
            <person name="Tu T."/>
            <person name="Chai C.Y."/>
            <person name="Gao J.L."/>
            <person name="Fan L.J."/>
            <person name="van de Weg E."/>
            <person name="Wang J.Y."/>
            <person name="Gao Z.S."/>
        </authorList>
    </citation>
    <scope>NUCLEOTIDE SEQUENCE [LARGE SCALE GENOMIC DNA]</scope>
    <source>
        <tissue evidence="9">Leaves</tissue>
    </source>
</reference>
<keyword evidence="5" id="KW-0804">Transcription</keyword>